<evidence type="ECO:0000313" key="5">
    <source>
        <dbReference type="Proteomes" id="UP000629468"/>
    </source>
</evidence>
<feature type="transmembrane region" description="Helical" evidence="2">
    <location>
        <begin position="130"/>
        <end position="149"/>
    </location>
</feature>
<dbReference type="Proteomes" id="UP000629468">
    <property type="component" value="Unassembled WGS sequence"/>
</dbReference>
<proteinExistence type="predicted"/>
<feature type="domain" description="DUF6533" evidence="3">
    <location>
        <begin position="17"/>
        <end position="62"/>
    </location>
</feature>
<dbReference type="AlphaFoldDB" id="A0A8H7F8W5"/>
<evidence type="ECO:0000259" key="3">
    <source>
        <dbReference type="Pfam" id="PF20151"/>
    </source>
</evidence>
<feature type="transmembrane region" description="Helical" evidence="2">
    <location>
        <begin position="226"/>
        <end position="246"/>
    </location>
</feature>
<feature type="transmembrane region" description="Helical" evidence="2">
    <location>
        <begin position="97"/>
        <end position="118"/>
    </location>
</feature>
<feature type="region of interest" description="Disordered" evidence="1">
    <location>
        <begin position="278"/>
        <end position="305"/>
    </location>
</feature>
<gene>
    <name evidence="4" type="ORF">Agabi119p4_2278</name>
</gene>
<organism evidence="4 5">
    <name type="scientific">Agaricus bisporus var. burnettii</name>
    <dbReference type="NCBI Taxonomy" id="192524"/>
    <lineage>
        <taxon>Eukaryota</taxon>
        <taxon>Fungi</taxon>
        <taxon>Dikarya</taxon>
        <taxon>Basidiomycota</taxon>
        <taxon>Agaricomycotina</taxon>
        <taxon>Agaricomycetes</taxon>
        <taxon>Agaricomycetidae</taxon>
        <taxon>Agaricales</taxon>
        <taxon>Agaricineae</taxon>
        <taxon>Agaricaceae</taxon>
        <taxon>Agaricus</taxon>
    </lineage>
</organism>
<evidence type="ECO:0000256" key="1">
    <source>
        <dbReference type="SAM" id="MobiDB-lite"/>
    </source>
</evidence>
<keyword evidence="2" id="KW-0812">Transmembrane</keyword>
<evidence type="ECO:0000313" key="4">
    <source>
        <dbReference type="EMBL" id="KAF7782902.1"/>
    </source>
</evidence>
<evidence type="ECO:0000256" key="2">
    <source>
        <dbReference type="SAM" id="Phobius"/>
    </source>
</evidence>
<feature type="transmembrane region" description="Helical" evidence="2">
    <location>
        <begin position="6"/>
        <end position="28"/>
    </location>
</feature>
<dbReference type="InterPro" id="IPR045340">
    <property type="entry name" value="DUF6533"/>
</dbReference>
<keyword evidence="2" id="KW-0472">Membrane</keyword>
<keyword evidence="2" id="KW-1133">Transmembrane helix</keyword>
<accession>A0A8H7F8W5</accession>
<comment type="caution">
    <text evidence="4">The sequence shown here is derived from an EMBL/GenBank/DDBJ whole genome shotgun (WGS) entry which is preliminary data.</text>
</comment>
<sequence>MDPIVTSAALHLLAGKYFQIAAFVMLAYDHLITLGQEVERIWKRPKSAASLLFLLNRYATLIQFIIIVVVGEASRMYLHTNCSTIASLASCFSCDKYVLFEGICTVALVAVGQVIMILRVVAIYRGSKRIFTFLSIVLTGQIIISIVGLKDGFAVPLPPGLVGCILTGSNTLFPSVWIAPLVTDSFIFLLTIYRTKENIRTLFTSVSNGATSVTDRAVTILLRDGLMYYFLIFLANLMNCLIYFIAEPDIKPIGASFSQLLTCTVISRLVLNLRSLSHGKSGDTSKRNATPFHHQRIPSNPTPKQLESIWTRTLNDFTEDNSLTSTLEVNHPSLDKAPLEEEVEMTNRVNENKDHSHNVV</sequence>
<feature type="transmembrane region" description="Helical" evidence="2">
    <location>
        <begin position="49"/>
        <end position="70"/>
    </location>
</feature>
<dbReference type="EMBL" id="JABXXO010000003">
    <property type="protein sequence ID" value="KAF7782902.1"/>
    <property type="molecule type" value="Genomic_DNA"/>
</dbReference>
<protein>
    <recommendedName>
        <fullName evidence="3">DUF6533 domain-containing protein</fullName>
    </recommendedName>
</protein>
<dbReference type="Pfam" id="PF20151">
    <property type="entry name" value="DUF6533"/>
    <property type="match status" value="1"/>
</dbReference>
<name>A0A8H7F8W5_AGABI</name>
<feature type="transmembrane region" description="Helical" evidence="2">
    <location>
        <begin position="176"/>
        <end position="193"/>
    </location>
</feature>
<reference evidence="4 5" key="1">
    <citation type="journal article" name="Sci. Rep.">
        <title>Telomere-to-telomere assembled and centromere annotated genomes of the two main subspecies of the button mushroom Agaricus bisporus reveal especially polymorphic chromosome ends.</title>
        <authorList>
            <person name="Sonnenberg A.S.M."/>
            <person name="Sedaghat-Telgerd N."/>
            <person name="Lavrijssen B."/>
            <person name="Ohm R.A."/>
            <person name="Hendrickx P.M."/>
            <person name="Scholtmeijer K."/>
            <person name="Baars J.J.P."/>
            <person name="van Peer A."/>
        </authorList>
    </citation>
    <scope>NUCLEOTIDE SEQUENCE [LARGE SCALE GENOMIC DNA]</scope>
    <source>
        <strain evidence="4 5">H119_p4</strain>
    </source>
</reference>